<dbReference type="Proteomes" id="UP000249046">
    <property type="component" value="Unassembled WGS sequence"/>
</dbReference>
<sequence>MLIVLLAPLAAVAVAGTVDPCHPGRPVPHGGERLISELADAQNGLPSVAATPGGGVVAAWWRANSGNGQVVMRRLAADAAPLAGERELLESIEGRVMLNRNRPELRALAGDAVQVAWSGNFWEQTGASQWTWRDTIMTRRYDRDGDPLTDYVPVPIQHDGEQADPAIATTANDNTVIVWSGAGEGDTNGSFQRLFGAAGTPSEVVSLVNTVTVNGQFQPRVGGSAFRYAVVWRGNGPGDEQGVFVRMFDAAGIALGAETRVNETTSGTQLQPDVAMRPDGRSVVVWQGNGPGDDWGVFARRYAAGGAPLGGEIAVNTTTAGNQVNPSVATMPDGGFVVTWNGAGDGDDTGVFLRRFDAYGTPHGPELRVNTTTAGAQAQPAVAVARGGEIVVAWTGAGQGVDSGIFAQAYARPLNLHRSGFEPDDAACVP</sequence>
<feature type="chain" id="PRO_5015924985" evidence="1">
    <location>
        <begin position="16"/>
        <end position="430"/>
    </location>
</feature>
<evidence type="ECO:0000256" key="1">
    <source>
        <dbReference type="SAM" id="SignalP"/>
    </source>
</evidence>
<reference evidence="2 3" key="1">
    <citation type="submission" date="2017-08" db="EMBL/GenBank/DDBJ databases">
        <title>Infants hospitalized years apart are colonized by the same room-sourced microbial strains.</title>
        <authorList>
            <person name="Brooks B."/>
            <person name="Olm M.R."/>
            <person name="Firek B.A."/>
            <person name="Baker R."/>
            <person name="Thomas B.C."/>
            <person name="Morowitz M.J."/>
            <person name="Banfield J.F."/>
        </authorList>
    </citation>
    <scope>NUCLEOTIDE SEQUENCE [LARGE SCALE GENOMIC DNA]</scope>
    <source>
        <strain evidence="2">S2_005_003_R2_42</strain>
    </source>
</reference>
<accession>A0A2W5MC38</accession>
<comment type="caution">
    <text evidence="2">The sequence shown here is derived from an EMBL/GenBank/DDBJ whole genome shotgun (WGS) entry which is preliminary data.</text>
</comment>
<dbReference type="AlphaFoldDB" id="A0A2W5MC38"/>
<feature type="signal peptide" evidence="1">
    <location>
        <begin position="1"/>
        <end position="15"/>
    </location>
</feature>
<proteinExistence type="predicted"/>
<evidence type="ECO:0000313" key="2">
    <source>
        <dbReference type="EMBL" id="PZQ17407.1"/>
    </source>
</evidence>
<gene>
    <name evidence="2" type="ORF">DI564_06280</name>
</gene>
<dbReference type="EMBL" id="QFPO01000004">
    <property type="protein sequence ID" value="PZQ17407.1"/>
    <property type="molecule type" value="Genomic_DNA"/>
</dbReference>
<protein>
    <submittedName>
        <fullName evidence="2">Uncharacterized protein</fullName>
    </submittedName>
</protein>
<keyword evidence="1" id="KW-0732">Signal</keyword>
<evidence type="ECO:0000313" key="3">
    <source>
        <dbReference type="Proteomes" id="UP000249046"/>
    </source>
</evidence>
<organism evidence="2 3">
    <name type="scientific">Rhodanobacter denitrificans</name>
    <dbReference type="NCBI Taxonomy" id="666685"/>
    <lineage>
        <taxon>Bacteria</taxon>
        <taxon>Pseudomonadati</taxon>
        <taxon>Pseudomonadota</taxon>
        <taxon>Gammaproteobacteria</taxon>
        <taxon>Lysobacterales</taxon>
        <taxon>Rhodanobacteraceae</taxon>
        <taxon>Rhodanobacter</taxon>
    </lineage>
</organism>
<name>A0A2W5MC38_9GAMM</name>